<feature type="compositionally biased region" description="Acidic residues" evidence="1">
    <location>
        <begin position="140"/>
        <end position="159"/>
    </location>
</feature>
<evidence type="ECO:0000313" key="7">
    <source>
        <dbReference type="Proteomes" id="UP000534001"/>
    </source>
</evidence>
<name>A0A6V7R0R4_9STAP</name>
<sequence length="331" mass="36172">MIRKYIVVLIAVLLIISPARAFTVEQDNTFEDGTYYGEPVQEQAPYDNTYQEPGYGENYQNDGYQNNGTEEGAWNNGVNGTEDNTYNNGYNNQYEEPAVNNEGTYTEPYTEPYTDPGMETYEESYTEPEVYTEPYTEPVAEPEPEVESEPETEAEEPAEEERLSINTVKGEGYTVSGTVTDGENPAAEVTLVLAAGEESIEAVSDENGEFTFTDVANGIYTLGPADSDIFEAAAEPVEVAVENRNKLGYEIGVTPVEAEPEEESAEETADPAEETKEEPEEELPVEAAETDERSTDASGGISTFELLLISGGTLLLIAAIGIALFRKLSAR</sequence>
<comment type="caution">
    <text evidence="5">The sequence shown here is derived from an EMBL/GenBank/DDBJ whole genome shotgun (WGS) entry which is preliminary data.</text>
</comment>
<feature type="compositionally biased region" description="Acidic residues" evidence="1">
    <location>
        <begin position="258"/>
        <end position="284"/>
    </location>
</feature>
<protein>
    <submittedName>
        <fullName evidence="6">Uncharacterized protein YxeA</fullName>
    </submittedName>
</protein>
<gene>
    <name evidence="6" type="ORF">HNR41_001767</name>
    <name evidence="5" type="ORF">JEOCOQ751_00012</name>
</gene>
<dbReference type="Proteomes" id="UP000545588">
    <property type="component" value="Unassembled WGS sequence"/>
</dbReference>
<feature type="signal peptide" evidence="3">
    <location>
        <begin position="1"/>
        <end position="21"/>
    </location>
</feature>
<evidence type="ECO:0000313" key="5">
    <source>
        <dbReference type="EMBL" id="CAD2070623.1"/>
    </source>
</evidence>
<keyword evidence="2" id="KW-1133">Transmembrane helix</keyword>
<dbReference type="EMBL" id="CAJEWA010000004">
    <property type="protein sequence ID" value="CAD2070623.1"/>
    <property type="molecule type" value="Genomic_DNA"/>
</dbReference>
<dbReference type="RefSeq" id="WP_184283732.1">
    <property type="nucleotide sequence ID" value="NZ_BMCO01000002.1"/>
</dbReference>
<dbReference type="AlphaFoldDB" id="A0A6V7R0R4"/>
<reference evidence="6 8" key="2">
    <citation type="submission" date="2020-08" db="EMBL/GenBank/DDBJ databases">
        <title>Genomic Encyclopedia of Type Strains, Phase IV (KMG-IV): sequencing the most valuable type-strain genomes for metagenomic binning, comparative biology and taxonomic classification.</title>
        <authorList>
            <person name="Goeker M."/>
        </authorList>
    </citation>
    <scope>NUCLEOTIDE SEQUENCE [LARGE SCALE GENOMIC DNA]</scope>
    <source>
        <strain evidence="6 8">DSM 22419</strain>
    </source>
</reference>
<keyword evidence="3" id="KW-0732">Signal</keyword>
<feature type="region of interest" description="Disordered" evidence="1">
    <location>
        <begin position="133"/>
        <end position="161"/>
    </location>
</feature>
<feature type="chain" id="PRO_5028018516" evidence="3">
    <location>
        <begin position="22"/>
        <end position="331"/>
    </location>
</feature>
<reference evidence="5 7" key="1">
    <citation type="submission" date="2020-07" db="EMBL/GenBank/DDBJ databases">
        <authorList>
            <person name="Criscuolo A."/>
        </authorList>
    </citation>
    <scope>NUCLEOTIDE SEQUENCE [LARGE SCALE GENOMIC DNA]</scope>
    <source>
        <strain evidence="5">CIP111751</strain>
    </source>
</reference>
<keyword evidence="2" id="KW-0812">Transmembrane</keyword>
<dbReference type="Proteomes" id="UP000534001">
    <property type="component" value="Unassembled WGS sequence"/>
</dbReference>
<evidence type="ECO:0000259" key="4">
    <source>
        <dbReference type="Pfam" id="PF22904"/>
    </source>
</evidence>
<evidence type="ECO:0000256" key="3">
    <source>
        <dbReference type="SAM" id="SignalP"/>
    </source>
</evidence>
<dbReference type="EMBL" id="JACHFF010000002">
    <property type="protein sequence ID" value="MBB6423795.1"/>
    <property type="molecule type" value="Genomic_DNA"/>
</dbReference>
<evidence type="ECO:0000256" key="1">
    <source>
        <dbReference type="SAM" id="MobiDB-lite"/>
    </source>
</evidence>
<dbReference type="GO" id="GO:0030246">
    <property type="term" value="F:carbohydrate binding"/>
    <property type="evidence" value="ECO:0007669"/>
    <property type="project" value="InterPro"/>
</dbReference>
<dbReference type="InterPro" id="IPR055074">
    <property type="entry name" value="NOMO1-3_2nd"/>
</dbReference>
<evidence type="ECO:0000256" key="2">
    <source>
        <dbReference type="SAM" id="Phobius"/>
    </source>
</evidence>
<evidence type="ECO:0000313" key="6">
    <source>
        <dbReference type="EMBL" id="MBB6423795.1"/>
    </source>
</evidence>
<feature type="domain" description="NOMO second beta-sandwich" evidence="4">
    <location>
        <begin position="171"/>
        <end position="245"/>
    </location>
</feature>
<feature type="transmembrane region" description="Helical" evidence="2">
    <location>
        <begin position="306"/>
        <end position="325"/>
    </location>
</feature>
<accession>A0A6V7R0R4</accession>
<dbReference type="Pfam" id="PF22904">
    <property type="entry name" value="NOMO1-like_2nd"/>
    <property type="match status" value="1"/>
</dbReference>
<dbReference type="SUPFAM" id="SSF49452">
    <property type="entry name" value="Starch-binding domain-like"/>
    <property type="match status" value="1"/>
</dbReference>
<feature type="region of interest" description="Disordered" evidence="1">
    <location>
        <begin position="254"/>
        <end position="298"/>
    </location>
</feature>
<keyword evidence="2" id="KW-0472">Membrane</keyword>
<keyword evidence="8" id="KW-1185">Reference proteome</keyword>
<dbReference type="Gene3D" id="2.60.40.1120">
    <property type="entry name" value="Carboxypeptidase-like, regulatory domain"/>
    <property type="match status" value="1"/>
</dbReference>
<evidence type="ECO:0000313" key="8">
    <source>
        <dbReference type="Proteomes" id="UP000545588"/>
    </source>
</evidence>
<proteinExistence type="predicted"/>
<organism evidence="5 7">
    <name type="scientific">Jeotgalicoccus coquinae</name>
    <dbReference type="NCBI Taxonomy" id="709509"/>
    <lineage>
        <taxon>Bacteria</taxon>
        <taxon>Bacillati</taxon>
        <taxon>Bacillota</taxon>
        <taxon>Bacilli</taxon>
        <taxon>Bacillales</taxon>
        <taxon>Staphylococcaceae</taxon>
        <taxon>Jeotgalicoccus</taxon>
    </lineage>
</organism>
<dbReference type="InterPro" id="IPR013784">
    <property type="entry name" value="Carb-bd-like_fold"/>
</dbReference>